<comment type="caution">
    <text evidence="1">The sequence shown here is derived from an EMBL/GenBank/DDBJ whole genome shotgun (WGS) entry which is preliminary data.</text>
</comment>
<gene>
    <name evidence="1" type="ORF">DPMN_130502</name>
</gene>
<reference evidence="1" key="1">
    <citation type="journal article" date="2019" name="bioRxiv">
        <title>The Genome of the Zebra Mussel, Dreissena polymorpha: A Resource for Invasive Species Research.</title>
        <authorList>
            <person name="McCartney M.A."/>
            <person name="Auch B."/>
            <person name="Kono T."/>
            <person name="Mallez S."/>
            <person name="Zhang Y."/>
            <person name="Obille A."/>
            <person name="Becker A."/>
            <person name="Abrahante J.E."/>
            <person name="Garbe J."/>
            <person name="Badalamenti J.P."/>
            <person name="Herman A."/>
            <person name="Mangelson H."/>
            <person name="Liachko I."/>
            <person name="Sullivan S."/>
            <person name="Sone E.D."/>
            <person name="Koren S."/>
            <person name="Silverstein K.A.T."/>
            <person name="Beckman K.B."/>
            <person name="Gohl D.M."/>
        </authorList>
    </citation>
    <scope>NUCLEOTIDE SEQUENCE</scope>
    <source>
        <strain evidence="1">Duluth1</strain>
        <tissue evidence="1">Whole animal</tissue>
    </source>
</reference>
<evidence type="ECO:0000313" key="1">
    <source>
        <dbReference type="EMBL" id="KAH3828522.1"/>
    </source>
</evidence>
<accession>A0A9D4H576</accession>
<evidence type="ECO:0000313" key="2">
    <source>
        <dbReference type="Proteomes" id="UP000828390"/>
    </source>
</evidence>
<organism evidence="1 2">
    <name type="scientific">Dreissena polymorpha</name>
    <name type="common">Zebra mussel</name>
    <name type="synonym">Mytilus polymorpha</name>
    <dbReference type="NCBI Taxonomy" id="45954"/>
    <lineage>
        <taxon>Eukaryota</taxon>
        <taxon>Metazoa</taxon>
        <taxon>Spiralia</taxon>
        <taxon>Lophotrochozoa</taxon>
        <taxon>Mollusca</taxon>
        <taxon>Bivalvia</taxon>
        <taxon>Autobranchia</taxon>
        <taxon>Heteroconchia</taxon>
        <taxon>Euheterodonta</taxon>
        <taxon>Imparidentia</taxon>
        <taxon>Neoheterodontei</taxon>
        <taxon>Myida</taxon>
        <taxon>Dreissenoidea</taxon>
        <taxon>Dreissenidae</taxon>
        <taxon>Dreissena</taxon>
    </lineage>
</organism>
<dbReference type="AlphaFoldDB" id="A0A9D4H576"/>
<name>A0A9D4H576_DREPO</name>
<sequence>MEQSDLTGAVHNRKTSAVRALRPMKKGNTVRSRRIIMMRSMMARKRTQRLTLIILARRFTVRVCC</sequence>
<dbReference type="Proteomes" id="UP000828390">
    <property type="component" value="Unassembled WGS sequence"/>
</dbReference>
<protein>
    <submittedName>
        <fullName evidence="1">Uncharacterized protein</fullName>
    </submittedName>
</protein>
<dbReference type="EMBL" id="JAIWYP010000005">
    <property type="protein sequence ID" value="KAH3828522.1"/>
    <property type="molecule type" value="Genomic_DNA"/>
</dbReference>
<reference evidence="1" key="2">
    <citation type="submission" date="2020-11" db="EMBL/GenBank/DDBJ databases">
        <authorList>
            <person name="McCartney M.A."/>
            <person name="Auch B."/>
            <person name="Kono T."/>
            <person name="Mallez S."/>
            <person name="Becker A."/>
            <person name="Gohl D.M."/>
            <person name="Silverstein K.A.T."/>
            <person name="Koren S."/>
            <person name="Bechman K.B."/>
            <person name="Herman A."/>
            <person name="Abrahante J.E."/>
            <person name="Garbe J."/>
        </authorList>
    </citation>
    <scope>NUCLEOTIDE SEQUENCE</scope>
    <source>
        <strain evidence="1">Duluth1</strain>
        <tissue evidence="1">Whole animal</tissue>
    </source>
</reference>
<keyword evidence="2" id="KW-1185">Reference proteome</keyword>
<proteinExistence type="predicted"/>